<evidence type="ECO:0000256" key="2">
    <source>
        <dbReference type="ARBA" id="ARBA00022475"/>
    </source>
</evidence>
<comment type="function">
    <text evidence="9 10">Fluoride-specific ion channel. Important for reducing fluoride concentration in the cell, thus reducing its toxicity.</text>
</comment>
<protein>
    <recommendedName>
        <fullName evidence="10">Fluoride-specific ion channel FluC</fullName>
    </recommendedName>
</protein>
<reference evidence="11 12" key="1">
    <citation type="submission" date="2024-02" db="EMBL/GenBank/DDBJ databases">
        <title>Seven novel Bacillus-like species.</title>
        <authorList>
            <person name="Liu G."/>
        </authorList>
    </citation>
    <scope>NUCLEOTIDE SEQUENCE [LARGE SCALE GENOMIC DNA]</scope>
    <source>
        <strain evidence="11 12">FJAT-52991</strain>
    </source>
</reference>
<evidence type="ECO:0000256" key="4">
    <source>
        <dbReference type="ARBA" id="ARBA00022989"/>
    </source>
</evidence>
<dbReference type="EMBL" id="CP147404">
    <property type="protein sequence ID" value="WXB94179.1"/>
    <property type="molecule type" value="Genomic_DNA"/>
</dbReference>
<keyword evidence="10" id="KW-0915">Sodium</keyword>
<sequence length="111" mass="11815">MDMMIVAAGGAIGAVFRYLISLLVSNTNSPFPFGALIVNLVGSFLLGWVASSLSVNYQLFIGTGVLGGFTTFSTFSVEAASLYEKNLLLFTIYLLLTIIGSILLFNFASSL</sequence>
<dbReference type="PANTHER" id="PTHR28259:SF1">
    <property type="entry name" value="FLUORIDE EXPORT PROTEIN 1-RELATED"/>
    <property type="match status" value="1"/>
</dbReference>
<feature type="transmembrane region" description="Helical" evidence="10">
    <location>
        <begin position="57"/>
        <end position="75"/>
    </location>
</feature>
<feature type="transmembrane region" description="Helical" evidence="10">
    <location>
        <begin position="31"/>
        <end position="51"/>
    </location>
</feature>
<comment type="catalytic activity">
    <reaction evidence="8">
        <text>fluoride(in) = fluoride(out)</text>
        <dbReference type="Rhea" id="RHEA:76159"/>
        <dbReference type="ChEBI" id="CHEBI:17051"/>
    </reaction>
    <physiologicalReaction direction="left-to-right" evidence="8">
        <dbReference type="Rhea" id="RHEA:76160"/>
    </physiologicalReaction>
</comment>
<proteinExistence type="inferred from homology"/>
<keyword evidence="3 10" id="KW-0812">Transmembrane</keyword>
<keyword evidence="6 10" id="KW-0407">Ion channel</keyword>
<evidence type="ECO:0000313" key="11">
    <source>
        <dbReference type="EMBL" id="WXB94179.1"/>
    </source>
</evidence>
<dbReference type="Pfam" id="PF02537">
    <property type="entry name" value="CRCB"/>
    <property type="match status" value="1"/>
</dbReference>
<name>A0ABZ2N8W6_9BACI</name>
<keyword evidence="10" id="KW-0406">Ion transport</keyword>
<gene>
    <name evidence="10" type="primary">fluC</name>
    <name evidence="10" type="synonym">crcB</name>
    <name evidence="11" type="ORF">WDJ61_05995</name>
</gene>
<keyword evidence="10" id="KW-0479">Metal-binding</keyword>
<comment type="activity regulation">
    <text evidence="10">Na(+) is not transported, but it plays an essential structural role and its presence is essential for fluoride channel function.</text>
</comment>
<evidence type="ECO:0000256" key="10">
    <source>
        <dbReference type="HAMAP-Rule" id="MF_00454"/>
    </source>
</evidence>
<evidence type="ECO:0000256" key="1">
    <source>
        <dbReference type="ARBA" id="ARBA00004651"/>
    </source>
</evidence>
<dbReference type="InterPro" id="IPR003691">
    <property type="entry name" value="FluC"/>
</dbReference>
<evidence type="ECO:0000256" key="6">
    <source>
        <dbReference type="ARBA" id="ARBA00023303"/>
    </source>
</evidence>
<evidence type="ECO:0000313" key="12">
    <source>
        <dbReference type="Proteomes" id="UP001387364"/>
    </source>
</evidence>
<feature type="binding site" evidence="10">
    <location>
        <position position="70"/>
    </location>
    <ligand>
        <name>Na(+)</name>
        <dbReference type="ChEBI" id="CHEBI:29101"/>
        <note>structural</note>
    </ligand>
</feature>
<organism evidence="11 12">
    <name type="scientific">Bacillus kandeliae</name>
    <dbReference type="NCBI Taxonomy" id="3129297"/>
    <lineage>
        <taxon>Bacteria</taxon>
        <taxon>Bacillati</taxon>
        <taxon>Bacillota</taxon>
        <taxon>Bacilli</taxon>
        <taxon>Bacillales</taxon>
        <taxon>Bacillaceae</taxon>
        <taxon>Bacillus</taxon>
    </lineage>
</organism>
<keyword evidence="2 10" id="KW-1003">Cell membrane</keyword>
<dbReference type="PANTHER" id="PTHR28259">
    <property type="entry name" value="FLUORIDE EXPORT PROTEIN 1-RELATED"/>
    <property type="match status" value="1"/>
</dbReference>
<feature type="binding site" evidence="10">
    <location>
        <position position="67"/>
    </location>
    <ligand>
        <name>Na(+)</name>
        <dbReference type="ChEBI" id="CHEBI:29101"/>
        <note>structural</note>
    </ligand>
</feature>
<keyword evidence="4 10" id="KW-1133">Transmembrane helix</keyword>
<evidence type="ECO:0000256" key="9">
    <source>
        <dbReference type="ARBA" id="ARBA00049940"/>
    </source>
</evidence>
<keyword evidence="5 10" id="KW-0472">Membrane</keyword>
<comment type="similarity">
    <text evidence="7 10">Belongs to the fluoride channel Fluc/FEX (TC 1.A.43) family.</text>
</comment>
<dbReference type="RefSeq" id="WP_338753815.1">
    <property type="nucleotide sequence ID" value="NZ_CP147404.1"/>
</dbReference>
<evidence type="ECO:0000256" key="7">
    <source>
        <dbReference type="ARBA" id="ARBA00035120"/>
    </source>
</evidence>
<dbReference type="Proteomes" id="UP001387364">
    <property type="component" value="Chromosome"/>
</dbReference>
<keyword evidence="10" id="KW-0813">Transport</keyword>
<evidence type="ECO:0000256" key="5">
    <source>
        <dbReference type="ARBA" id="ARBA00023136"/>
    </source>
</evidence>
<evidence type="ECO:0000256" key="3">
    <source>
        <dbReference type="ARBA" id="ARBA00022692"/>
    </source>
</evidence>
<feature type="transmembrane region" description="Helical" evidence="10">
    <location>
        <begin position="87"/>
        <end position="108"/>
    </location>
</feature>
<evidence type="ECO:0000256" key="8">
    <source>
        <dbReference type="ARBA" id="ARBA00035585"/>
    </source>
</evidence>
<keyword evidence="12" id="KW-1185">Reference proteome</keyword>
<accession>A0ABZ2N8W6</accession>
<feature type="transmembrane region" description="Helical" evidence="10">
    <location>
        <begin position="6"/>
        <end position="24"/>
    </location>
</feature>
<dbReference type="HAMAP" id="MF_00454">
    <property type="entry name" value="FluC"/>
    <property type="match status" value="1"/>
</dbReference>
<comment type="subcellular location">
    <subcellularLocation>
        <location evidence="1 10">Cell membrane</location>
        <topology evidence="1 10">Multi-pass membrane protein</topology>
    </subcellularLocation>
</comment>